<dbReference type="OrthoDB" id="338231at2759"/>
<dbReference type="GO" id="GO:0000811">
    <property type="term" value="C:GINS complex"/>
    <property type="evidence" value="ECO:0007669"/>
    <property type="project" value="UniProtKB-UniRule"/>
</dbReference>
<evidence type="ECO:0000313" key="10">
    <source>
        <dbReference type="Proteomes" id="UP000759537"/>
    </source>
</evidence>
<evidence type="ECO:0000256" key="1">
    <source>
        <dbReference type="ARBA" id="ARBA00004123"/>
    </source>
</evidence>
<dbReference type="EMBL" id="WHVB01000019">
    <property type="protein sequence ID" value="KAF8472926.1"/>
    <property type="molecule type" value="Genomic_DNA"/>
</dbReference>
<feature type="domain" description="DNA replication complex GINS protein SLD5 C-terminal" evidence="8">
    <location>
        <begin position="188"/>
        <end position="240"/>
    </location>
</feature>
<dbReference type="GO" id="GO:0000727">
    <property type="term" value="P:double-strand break repair via break-induced replication"/>
    <property type="evidence" value="ECO:0007669"/>
    <property type="project" value="TreeGrafter"/>
</dbReference>
<protein>
    <recommendedName>
        <fullName evidence="3 6">DNA replication complex GINS protein SLD5</fullName>
    </recommendedName>
</protein>
<accession>A0A9P5JZP2</accession>
<comment type="caution">
    <text evidence="9">The sequence shown here is derived from an EMBL/GenBank/DDBJ whole genome shotgun (WGS) entry which is preliminary data.</text>
</comment>
<evidence type="ECO:0000256" key="2">
    <source>
        <dbReference type="ARBA" id="ARBA00008187"/>
    </source>
</evidence>
<evidence type="ECO:0000259" key="8">
    <source>
        <dbReference type="Pfam" id="PF16922"/>
    </source>
</evidence>
<dbReference type="CDD" id="cd11711">
    <property type="entry name" value="GINS_A_Sld5"/>
    <property type="match status" value="1"/>
</dbReference>
<dbReference type="GO" id="GO:0006261">
    <property type="term" value="P:DNA-templated DNA replication"/>
    <property type="evidence" value="ECO:0007669"/>
    <property type="project" value="InterPro"/>
</dbReference>
<gene>
    <name evidence="9" type="ORF">DFH94DRAFT_143748</name>
</gene>
<keyword evidence="4 6" id="KW-0235">DNA replication</keyword>
<proteinExistence type="inferred from homology"/>
<dbReference type="InterPro" id="IPR031633">
    <property type="entry name" value="SLD5_C"/>
</dbReference>
<evidence type="ECO:0000313" key="9">
    <source>
        <dbReference type="EMBL" id="KAF8472926.1"/>
    </source>
</evidence>
<dbReference type="InterPro" id="IPR008591">
    <property type="entry name" value="GINS_Sld5"/>
</dbReference>
<dbReference type="InterPro" id="IPR038749">
    <property type="entry name" value="Sld5_GINS_A"/>
</dbReference>
<dbReference type="PANTHER" id="PTHR21206:SF0">
    <property type="entry name" value="DNA REPLICATION COMPLEX GINS PROTEIN SLD5"/>
    <property type="match status" value="1"/>
</dbReference>
<dbReference type="AlphaFoldDB" id="A0A9P5JZP2"/>
<keyword evidence="5 6" id="KW-0539">Nucleus</keyword>
<keyword evidence="10" id="KW-1185">Reference proteome</keyword>
<dbReference type="InterPro" id="IPR036224">
    <property type="entry name" value="GINS_bundle-like_dom_sf"/>
</dbReference>
<evidence type="ECO:0000256" key="3">
    <source>
        <dbReference type="ARBA" id="ARBA00014804"/>
    </source>
</evidence>
<comment type="similarity">
    <text evidence="2 6">Belongs to the GINS4/SLD5 family.</text>
</comment>
<evidence type="ECO:0000256" key="5">
    <source>
        <dbReference type="ARBA" id="ARBA00023242"/>
    </source>
</evidence>
<dbReference type="Proteomes" id="UP000759537">
    <property type="component" value="Unassembled WGS sequence"/>
</dbReference>
<dbReference type="InterPro" id="IPR021151">
    <property type="entry name" value="GINS_A"/>
</dbReference>
<organism evidence="9 10">
    <name type="scientific">Russula ochroleuca</name>
    <dbReference type="NCBI Taxonomy" id="152965"/>
    <lineage>
        <taxon>Eukaryota</taxon>
        <taxon>Fungi</taxon>
        <taxon>Dikarya</taxon>
        <taxon>Basidiomycota</taxon>
        <taxon>Agaricomycotina</taxon>
        <taxon>Agaricomycetes</taxon>
        <taxon>Russulales</taxon>
        <taxon>Russulaceae</taxon>
        <taxon>Russula</taxon>
    </lineage>
</organism>
<comment type="function">
    <text evidence="6">The GINS complex plays an essential role in the initiation of DNA replication.</text>
</comment>
<evidence type="ECO:0000256" key="4">
    <source>
        <dbReference type="ARBA" id="ARBA00022705"/>
    </source>
</evidence>
<feature type="domain" description="GINS subunit" evidence="7">
    <location>
        <begin position="79"/>
        <end position="160"/>
    </location>
</feature>
<reference evidence="9" key="1">
    <citation type="submission" date="2019-10" db="EMBL/GenBank/DDBJ databases">
        <authorList>
            <consortium name="DOE Joint Genome Institute"/>
            <person name="Kuo A."/>
            <person name="Miyauchi S."/>
            <person name="Kiss E."/>
            <person name="Drula E."/>
            <person name="Kohler A."/>
            <person name="Sanchez-Garcia M."/>
            <person name="Andreopoulos B."/>
            <person name="Barry K.W."/>
            <person name="Bonito G."/>
            <person name="Buee M."/>
            <person name="Carver A."/>
            <person name="Chen C."/>
            <person name="Cichocki N."/>
            <person name="Clum A."/>
            <person name="Culley D."/>
            <person name="Crous P.W."/>
            <person name="Fauchery L."/>
            <person name="Girlanda M."/>
            <person name="Hayes R."/>
            <person name="Keri Z."/>
            <person name="LaButti K."/>
            <person name="Lipzen A."/>
            <person name="Lombard V."/>
            <person name="Magnuson J."/>
            <person name="Maillard F."/>
            <person name="Morin E."/>
            <person name="Murat C."/>
            <person name="Nolan M."/>
            <person name="Ohm R."/>
            <person name="Pangilinan J."/>
            <person name="Pereira M."/>
            <person name="Perotto S."/>
            <person name="Peter M."/>
            <person name="Riley R."/>
            <person name="Sitrit Y."/>
            <person name="Stielow B."/>
            <person name="Szollosi G."/>
            <person name="Zifcakova L."/>
            <person name="Stursova M."/>
            <person name="Spatafora J.W."/>
            <person name="Tedersoo L."/>
            <person name="Vaario L.-M."/>
            <person name="Yamada A."/>
            <person name="Yan M."/>
            <person name="Wang P."/>
            <person name="Xu J."/>
            <person name="Bruns T."/>
            <person name="Baldrian P."/>
            <person name="Vilgalys R."/>
            <person name="Henrissat B."/>
            <person name="Grigoriev I.V."/>
            <person name="Hibbett D."/>
            <person name="Nagy L.G."/>
            <person name="Martin F.M."/>
        </authorList>
    </citation>
    <scope>NUCLEOTIDE SEQUENCE</scope>
    <source>
        <strain evidence="9">Prilba</strain>
    </source>
</reference>
<reference evidence="9" key="2">
    <citation type="journal article" date="2020" name="Nat. Commun.">
        <title>Large-scale genome sequencing of mycorrhizal fungi provides insights into the early evolution of symbiotic traits.</title>
        <authorList>
            <person name="Miyauchi S."/>
            <person name="Kiss E."/>
            <person name="Kuo A."/>
            <person name="Drula E."/>
            <person name="Kohler A."/>
            <person name="Sanchez-Garcia M."/>
            <person name="Morin E."/>
            <person name="Andreopoulos B."/>
            <person name="Barry K.W."/>
            <person name="Bonito G."/>
            <person name="Buee M."/>
            <person name="Carver A."/>
            <person name="Chen C."/>
            <person name="Cichocki N."/>
            <person name="Clum A."/>
            <person name="Culley D."/>
            <person name="Crous P.W."/>
            <person name="Fauchery L."/>
            <person name="Girlanda M."/>
            <person name="Hayes R.D."/>
            <person name="Keri Z."/>
            <person name="LaButti K."/>
            <person name="Lipzen A."/>
            <person name="Lombard V."/>
            <person name="Magnuson J."/>
            <person name="Maillard F."/>
            <person name="Murat C."/>
            <person name="Nolan M."/>
            <person name="Ohm R.A."/>
            <person name="Pangilinan J."/>
            <person name="Pereira M.F."/>
            <person name="Perotto S."/>
            <person name="Peter M."/>
            <person name="Pfister S."/>
            <person name="Riley R."/>
            <person name="Sitrit Y."/>
            <person name="Stielow J.B."/>
            <person name="Szollosi G."/>
            <person name="Zifcakova L."/>
            <person name="Stursova M."/>
            <person name="Spatafora J.W."/>
            <person name="Tedersoo L."/>
            <person name="Vaario L.M."/>
            <person name="Yamada A."/>
            <person name="Yan M."/>
            <person name="Wang P."/>
            <person name="Xu J."/>
            <person name="Bruns T."/>
            <person name="Baldrian P."/>
            <person name="Vilgalys R."/>
            <person name="Dunand C."/>
            <person name="Henrissat B."/>
            <person name="Grigoriev I.V."/>
            <person name="Hibbett D."/>
            <person name="Nagy L.G."/>
            <person name="Martin F.M."/>
        </authorList>
    </citation>
    <scope>NUCLEOTIDE SEQUENCE</scope>
    <source>
        <strain evidence="9">Prilba</strain>
    </source>
</reference>
<dbReference type="Pfam" id="PF05916">
    <property type="entry name" value="Sld5"/>
    <property type="match status" value="1"/>
</dbReference>
<name>A0A9P5JZP2_9AGAM</name>
<dbReference type="PIRSF" id="PIRSF007764">
    <property type="entry name" value="Sld5"/>
    <property type="match status" value="1"/>
</dbReference>
<dbReference type="Pfam" id="PF16922">
    <property type="entry name" value="SLD5_C"/>
    <property type="match status" value="1"/>
</dbReference>
<dbReference type="CDD" id="cd21692">
    <property type="entry name" value="GINS_B_Sld5"/>
    <property type="match status" value="1"/>
</dbReference>
<sequence length="240" mass="27041">MPPRRTLLDDDEDFPMAGALTRAAAAAPDPITLDFGAPPETLFQQLVRHWLNERHAPDILPVQAEVLGALLDHIRRQTDTVQALRGDPDSSEAEHVRIMLVQTEVERVKFVVRSYIRTRLYKIEKFARYVVATPEVQEKLSQTELDHAKRFSQLTENHFRVSVLQALPPHQQGLDDNTPFTPPMASEPDKSHAVIVHAREECPPVRLPDGTTMQMQKGQIVLTPYAVVEQLLAVGNVELI</sequence>
<dbReference type="SUPFAM" id="SSF158573">
    <property type="entry name" value="GINS helical bundle-like"/>
    <property type="match status" value="1"/>
</dbReference>
<evidence type="ECO:0000256" key="6">
    <source>
        <dbReference type="PIRNR" id="PIRNR007764"/>
    </source>
</evidence>
<evidence type="ECO:0000259" key="7">
    <source>
        <dbReference type="Pfam" id="PF05916"/>
    </source>
</evidence>
<dbReference type="SUPFAM" id="SSF160059">
    <property type="entry name" value="PriA/YqbF domain"/>
    <property type="match status" value="1"/>
</dbReference>
<dbReference type="PANTHER" id="PTHR21206">
    <property type="entry name" value="SLD5 PROTEIN"/>
    <property type="match status" value="1"/>
</dbReference>
<comment type="subcellular location">
    <subcellularLocation>
        <location evidence="1 6">Nucleus</location>
    </subcellularLocation>
</comment>
<dbReference type="Gene3D" id="1.20.58.1030">
    <property type="match status" value="1"/>
</dbReference>